<dbReference type="GeneID" id="102736049"/>
<dbReference type="AlphaFoldDB" id="A0A2U3Z8F2"/>
<feature type="non-terminal residue" evidence="2">
    <location>
        <position position="219"/>
    </location>
</feature>
<dbReference type="KEGG" id="lww:102736049"/>
<accession>A0A2U3Z8F2</accession>
<dbReference type="STRING" id="9713.A0A2U3Z8F2"/>
<dbReference type="Proteomes" id="UP000245341">
    <property type="component" value="Unplaced"/>
</dbReference>
<dbReference type="GO" id="GO:0005737">
    <property type="term" value="C:cytoplasm"/>
    <property type="evidence" value="ECO:0007669"/>
    <property type="project" value="TreeGrafter"/>
</dbReference>
<dbReference type="PANTHER" id="PTHR31139">
    <property type="entry name" value="ECTOPIC P GRANULES PROTEIN 5 HOMOLOG"/>
    <property type="match status" value="1"/>
</dbReference>
<gene>
    <name evidence="2" type="primary">LOC102736049</name>
</gene>
<sequence length="219" mass="25182">MLIAFVSFRSIEKFCAEGISLLGILVQSRHLRTVVHVLDKILPLFYPGQYYLLKNEQFLSHLLLFLHLDSGVLQGVTQQVTHKVAQHLTGASHGDNVKLLNSMIQAHISVSTQPNEVGPVAVLEFWVQALISQHLWYREQAILFLMDQLCKTAFQLMQEDCVQKLLYQQHKDLWMEYLNMERIHYEFQETVGLWTQATLESHSPPCSLSVQLDVTNPLL</sequence>
<reference evidence="2" key="1">
    <citation type="submission" date="2025-08" db="UniProtKB">
        <authorList>
            <consortium name="RefSeq"/>
        </authorList>
    </citation>
    <scope>IDENTIFICATION</scope>
    <source>
        <tissue evidence="2">Liver</tissue>
    </source>
</reference>
<name>A0A2U3Z8F2_LEPWE</name>
<protein>
    <submittedName>
        <fullName evidence="2">Ectopic P granules protein 5 homolog</fullName>
    </submittedName>
</protein>
<keyword evidence="1" id="KW-1185">Reference proteome</keyword>
<proteinExistence type="predicted"/>
<dbReference type="RefSeq" id="XP_006752254.2">
    <property type="nucleotide sequence ID" value="XM_006752191.2"/>
</dbReference>
<dbReference type="GO" id="GO:0097352">
    <property type="term" value="P:autophagosome maturation"/>
    <property type="evidence" value="ECO:0007669"/>
    <property type="project" value="TreeGrafter"/>
</dbReference>
<dbReference type="PANTHER" id="PTHR31139:SF4">
    <property type="entry name" value="ECTOPIC P GRANULES PROTEIN 5 HOMOLOG"/>
    <property type="match status" value="1"/>
</dbReference>
<dbReference type="InterPro" id="IPR051436">
    <property type="entry name" value="Autophagy-related_EPG5"/>
</dbReference>
<dbReference type="OrthoDB" id="75419at2759"/>
<evidence type="ECO:0000313" key="2">
    <source>
        <dbReference type="RefSeq" id="XP_006752254.2"/>
    </source>
</evidence>
<organism evidence="1 2">
    <name type="scientific">Leptonychotes weddellii</name>
    <name type="common">Weddell seal</name>
    <name type="synonym">Otaria weddellii</name>
    <dbReference type="NCBI Taxonomy" id="9713"/>
    <lineage>
        <taxon>Eukaryota</taxon>
        <taxon>Metazoa</taxon>
        <taxon>Chordata</taxon>
        <taxon>Craniata</taxon>
        <taxon>Vertebrata</taxon>
        <taxon>Euteleostomi</taxon>
        <taxon>Mammalia</taxon>
        <taxon>Eutheria</taxon>
        <taxon>Laurasiatheria</taxon>
        <taxon>Carnivora</taxon>
        <taxon>Caniformia</taxon>
        <taxon>Pinnipedia</taxon>
        <taxon>Phocidae</taxon>
        <taxon>Monachinae</taxon>
        <taxon>Lobodontini</taxon>
        <taxon>Leptonychotes</taxon>
    </lineage>
</organism>
<evidence type="ECO:0000313" key="1">
    <source>
        <dbReference type="Proteomes" id="UP000245341"/>
    </source>
</evidence>